<dbReference type="Proteomes" id="UP001154282">
    <property type="component" value="Unassembled WGS sequence"/>
</dbReference>
<accession>A0AAV0Q8Q5</accession>
<dbReference type="AlphaFoldDB" id="A0AAV0Q8Q5"/>
<keyword evidence="2" id="KW-0804">Transcription</keyword>
<evidence type="ECO:0000256" key="3">
    <source>
        <dbReference type="ARBA" id="ARBA00022946"/>
    </source>
</evidence>
<keyword evidence="3" id="KW-0809">Transit peptide</keyword>
<proteinExistence type="inferred from homology"/>
<sequence>MLPLGRSTLPGALLAHKPGPAKNPFLVSVKVRCFQSASSAAARTEAQAVLFEYLYSTRSLRFTDAEYISKNSPRFLRKLLSEVDGGKDVEQSLTKFLMYNPINEFEPFMESLGVKPSDYSLIGPRKSVFLGDDKGLLDNFHVLVDYGVPRHQIGKMFRESFEVFMYGNGVLASKLQAYEDLGLSKSVVIKLVICCPSLLIGDVDNHFVQLLERLHGLGIGIDWISRHLTPKGSYNWRRMLETINFLEQLGCNEEHLQNLFEADPTVVFEGSGKKVYLLLGQLIKLGLEEEKISSLFIEIPEILSAKYAKNLMKAILFLFDIGMDAESCADVVSTHVELLSSCPLKQPKSVCKDLNIDKDRLLHIIREDPVKLFSLAAKSKSSGIKRVDTSNQTEKQAFLLRLGYVENSDEMMAALKKFRGRGDQLQERFDFLVQAGLDPNLATSLVKRAPMVLNQTTEVLEKKIDCLTSYLGYHVNSMAAFPAYLCYDVEKINKRFRMYVWLRSKGAAKAELSLSTILACSDKRFVKYFVDVHPDGPAAWGSLCNDVSVSG</sequence>
<dbReference type="Gene3D" id="1.25.70.10">
    <property type="entry name" value="Transcription termination factor 3, mitochondrial"/>
    <property type="match status" value="2"/>
</dbReference>
<keyword evidence="5" id="KW-1185">Reference proteome</keyword>
<protein>
    <submittedName>
        <fullName evidence="4">Uncharacterized protein</fullName>
    </submittedName>
</protein>
<name>A0AAV0Q8Q5_9ROSI</name>
<dbReference type="PANTHER" id="PTHR13068:SF103">
    <property type="entry name" value="MITOCHONDRIAL TRANSCRIPTION TERMINATION FACTOR FAMILY PROTEIN"/>
    <property type="match status" value="1"/>
</dbReference>
<dbReference type="InterPro" id="IPR038538">
    <property type="entry name" value="MTERF_sf"/>
</dbReference>
<dbReference type="GO" id="GO:0006353">
    <property type="term" value="P:DNA-templated transcription termination"/>
    <property type="evidence" value="ECO:0007669"/>
    <property type="project" value="UniProtKB-KW"/>
</dbReference>
<dbReference type="SMART" id="SM00733">
    <property type="entry name" value="Mterf"/>
    <property type="match status" value="5"/>
</dbReference>
<dbReference type="InterPro" id="IPR003690">
    <property type="entry name" value="MTERF"/>
</dbReference>
<keyword evidence="2" id="KW-0805">Transcription regulation</keyword>
<comment type="caution">
    <text evidence="4">The sequence shown here is derived from an EMBL/GenBank/DDBJ whole genome shotgun (WGS) entry which is preliminary data.</text>
</comment>
<dbReference type="Pfam" id="PF02536">
    <property type="entry name" value="mTERF"/>
    <property type="match status" value="2"/>
</dbReference>
<evidence type="ECO:0000256" key="1">
    <source>
        <dbReference type="ARBA" id="ARBA00007692"/>
    </source>
</evidence>
<dbReference type="EMBL" id="CAMGYJ010000009">
    <property type="protein sequence ID" value="CAI0540793.1"/>
    <property type="molecule type" value="Genomic_DNA"/>
</dbReference>
<dbReference type="GO" id="GO:0003676">
    <property type="term" value="F:nucleic acid binding"/>
    <property type="evidence" value="ECO:0007669"/>
    <property type="project" value="InterPro"/>
</dbReference>
<evidence type="ECO:0000313" key="5">
    <source>
        <dbReference type="Proteomes" id="UP001154282"/>
    </source>
</evidence>
<dbReference type="PANTHER" id="PTHR13068">
    <property type="entry name" value="CGI-12 PROTEIN-RELATED"/>
    <property type="match status" value="1"/>
</dbReference>
<gene>
    <name evidence="4" type="ORF">LITE_LOCUS41846</name>
</gene>
<keyword evidence="2" id="KW-0806">Transcription termination</keyword>
<evidence type="ECO:0000256" key="2">
    <source>
        <dbReference type="ARBA" id="ARBA00022472"/>
    </source>
</evidence>
<reference evidence="4" key="1">
    <citation type="submission" date="2022-08" db="EMBL/GenBank/DDBJ databases">
        <authorList>
            <person name="Gutierrez-Valencia J."/>
        </authorList>
    </citation>
    <scope>NUCLEOTIDE SEQUENCE</scope>
</reference>
<comment type="similarity">
    <text evidence="1">Belongs to the mTERF family.</text>
</comment>
<evidence type="ECO:0000313" key="4">
    <source>
        <dbReference type="EMBL" id="CAI0540793.1"/>
    </source>
</evidence>
<organism evidence="4 5">
    <name type="scientific">Linum tenue</name>
    <dbReference type="NCBI Taxonomy" id="586396"/>
    <lineage>
        <taxon>Eukaryota</taxon>
        <taxon>Viridiplantae</taxon>
        <taxon>Streptophyta</taxon>
        <taxon>Embryophyta</taxon>
        <taxon>Tracheophyta</taxon>
        <taxon>Spermatophyta</taxon>
        <taxon>Magnoliopsida</taxon>
        <taxon>eudicotyledons</taxon>
        <taxon>Gunneridae</taxon>
        <taxon>Pentapetalae</taxon>
        <taxon>rosids</taxon>
        <taxon>fabids</taxon>
        <taxon>Malpighiales</taxon>
        <taxon>Linaceae</taxon>
        <taxon>Linum</taxon>
    </lineage>
</organism>